<protein>
    <recommendedName>
        <fullName evidence="2">Terminase large subunit gp17-like C-terminal domain-containing protein</fullName>
    </recommendedName>
</protein>
<reference evidence="1" key="1">
    <citation type="journal article" date="2015" name="Nature">
        <title>Complex archaea that bridge the gap between prokaryotes and eukaryotes.</title>
        <authorList>
            <person name="Spang A."/>
            <person name="Saw J.H."/>
            <person name="Jorgensen S.L."/>
            <person name="Zaremba-Niedzwiedzka K."/>
            <person name="Martijn J."/>
            <person name="Lind A.E."/>
            <person name="van Eijk R."/>
            <person name="Schleper C."/>
            <person name="Guy L."/>
            <person name="Ettema T.J."/>
        </authorList>
    </citation>
    <scope>NUCLEOTIDE SEQUENCE</scope>
</reference>
<gene>
    <name evidence="1" type="ORF">LCGC14_2483840</name>
</gene>
<accession>A0A0F9B6P9</accession>
<feature type="non-terminal residue" evidence="1">
    <location>
        <position position="182"/>
    </location>
</feature>
<evidence type="ECO:0000313" key="1">
    <source>
        <dbReference type="EMBL" id="KKL17609.1"/>
    </source>
</evidence>
<evidence type="ECO:0008006" key="2">
    <source>
        <dbReference type="Google" id="ProtNLM"/>
    </source>
</evidence>
<dbReference type="Gene3D" id="3.40.50.300">
    <property type="entry name" value="P-loop containing nucleotide triphosphate hydrolases"/>
    <property type="match status" value="1"/>
</dbReference>
<name>A0A0F9B6P9_9ZZZZ</name>
<comment type="caution">
    <text evidence="1">The sequence shown here is derived from an EMBL/GenBank/DDBJ whole genome shotgun (WGS) entry which is preliminary data.</text>
</comment>
<sequence length="182" mass="20934">MRAYHDPESKTPEARRARIDPIYFGERYVKPHDARWTTETKQFQVDMVHHLLRGSRFDPVNLAEHPNPSSAEAKTNSITSFRTAWIPIEHAKTTWLSIVLPLWALAVDQECMICLIGNRQKDAQKALGPIKWHIAHNQLLRADFPELRPDEKAGWSDERIFVERKSRSKDPSIQTSGITGTI</sequence>
<organism evidence="1">
    <name type="scientific">marine sediment metagenome</name>
    <dbReference type="NCBI Taxonomy" id="412755"/>
    <lineage>
        <taxon>unclassified sequences</taxon>
        <taxon>metagenomes</taxon>
        <taxon>ecological metagenomes</taxon>
    </lineage>
</organism>
<proteinExistence type="predicted"/>
<dbReference type="InterPro" id="IPR027417">
    <property type="entry name" value="P-loop_NTPase"/>
</dbReference>
<dbReference type="EMBL" id="LAZR01039192">
    <property type="protein sequence ID" value="KKL17609.1"/>
    <property type="molecule type" value="Genomic_DNA"/>
</dbReference>
<dbReference type="AlphaFoldDB" id="A0A0F9B6P9"/>